<proteinExistence type="predicted"/>
<sequence length="46" mass="4922">ILLKLKADSLVPVGIYGGTYAIYSILSTASDAILRSKVVDAYVYSL</sequence>
<evidence type="ECO:0000313" key="2">
    <source>
        <dbReference type="Proteomes" id="UP001239213"/>
    </source>
</evidence>
<accession>A0AAI9XI87</accession>
<keyword evidence="2" id="KW-1185">Reference proteome</keyword>
<dbReference type="EMBL" id="MPDP01000301">
    <property type="protein sequence ID" value="KAK1451104.1"/>
    <property type="molecule type" value="Genomic_DNA"/>
</dbReference>
<dbReference type="AlphaFoldDB" id="A0AAI9XI87"/>
<comment type="caution">
    <text evidence="1">The sequence shown here is derived from an EMBL/GenBank/DDBJ whole genome shotgun (WGS) entry which is preliminary data.</text>
</comment>
<protein>
    <submittedName>
        <fullName evidence="1">Uncharacterized protein</fullName>
    </submittedName>
</protein>
<reference evidence="1" key="1">
    <citation type="submission" date="2016-11" db="EMBL/GenBank/DDBJ databases">
        <title>The genome sequence of Colletotrichum cuscutae.</title>
        <authorList>
            <person name="Baroncelli R."/>
        </authorList>
    </citation>
    <scope>NUCLEOTIDE SEQUENCE</scope>
    <source>
        <strain evidence="1">IMI 304802</strain>
    </source>
</reference>
<evidence type="ECO:0000313" key="1">
    <source>
        <dbReference type="EMBL" id="KAK1451104.1"/>
    </source>
</evidence>
<gene>
    <name evidence="1" type="ORF">CCUS01_11283</name>
</gene>
<dbReference type="Proteomes" id="UP001239213">
    <property type="component" value="Unassembled WGS sequence"/>
</dbReference>
<name>A0AAI9XI87_9PEZI</name>
<organism evidence="1 2">
    <name type="scientific">Colletotrichum cuscutae</name>
    <dbReference type="NCBI Taxonomy" id="1209917"/>
    <lineage>
        <taxon>Eukaryota</taxon>
        <taxon>Fungi</taxon>
        <taxon>Dikarya</taxon>
        <taxon>Ascomycota</taxon>
        <taxon>Pezizomycotina</taxon>
        <taxon>Sordariomycetes</taxon>
        <taxon>Hypocreomycetidae</taxon>
        <taxon>Glomerellales</taxon>
        <taxon>Glomerellaceae</taxon>
        <taxon>Colletotrichum</taxon>
        <taxon>Colletotrichum acutatum species complex</taxon>
    </lineage>
</organism>
<feature type="non-terminal residue" evidence="1">
    <location>
        <position position="1"/>
    </location>
</feature>